<dbReference type="EMBL" id="CASHTH010002823">
    <property type="protein sequence ID" value="CAI8035693.1"/>
    <property type="molecule type" value="Genomic_DNA"/>
</dbReference>
<keyword evidence="3" id="KW-1185">Reference proteome</keyword>
<sequence length="263" mass="29041">MSGSQQEKMTITFYHAGLPYLKNDSIMRMEKGAYFTAVLELGDMFDGGGVPIDHYIIQVDNGIQLETPGPTYSFDIMYNTTLSVNISAHNCAGYSQIYLVALSAAKSQNPIITASPTLFVTSALKSKATLPKTITPKNKRSLSKMSLILAVVPVTLVSTLFIITLTILALVCFSKKFPKRNSNCCDSTKQGIHSSTPVDSSSVPIYDTPSWDTTYYKPGYNLTTDHDCFMEENPVYLMATNTRDKEYSEAEEAHTSQDVYEAL</sequence>
<evidence type="ECO:0000313" key="3">
    <source>
        <dbReference type="Proteomes" id="UP001174909"/>
    </source>
</evidence>
<evidence type="ECO:0000256" key="1">
    <source>
        <dbReference type="SAM" id="Phobius"/>
    </source>
</evidence>
<name>A0AA35WVT0_GEOBA</name>
<protein>
    <submittedName>
        <fullName evidence="2">Uncharacterized protein</fullName>
    </submittedName>
</protein>
<organism evidence="2 3">
    <name type="scientific">Geodia barretti</name>
    <name type="common">Barrett's horny sponge</name>
    <dbReference type="NCBI Taxonomy" id="519541"/>
    <lineage>
        <taxon>Eukaryota</taxon>
        <taxon>Metazoa</taxon>
        <taxon>Porifera</taxon>
        <taxon>Demospongiae</taxon>
        <taxon>Heteroscleromorpha</taxon>
        <taxon>Tetractinellida</taxon>
        <taxon>Astrophorina</taxon>
        <taxon>Geodiidae</taxon>
        <taxon>Geodia</taxon>
    </lineage>
</organism>
<evidence type="ECO:0000313" key="2">
    <source>
        <dbReference type="EMBL" id="CAI8035693.1"/>
    </source>
</evidence>
<feature type="transmembrane region" description="Helical" evidence="1">
    <location>
        <begin position="147"/>
        <end position="171"/>
    </location>
</feature>
<proteinExistence type="predicted"/>
<dbReference type="AlphaFoldDB" id="A0AA35WVT0"/>
<dbReference type="Proteomes" id="UP001174909">
    <property type="component" value="Unassembled WGS sequence"/>
</dbReference>
<accession>A0AA35WVT0</accession>
<keyword evidence="1" id="KW-0812">Transmembrane</keyword>
<keyword evidence="1" id="KW-1133">Transmembrane helix</keyword>
<gene>
    <name evidence="2" type="ORF">GBAR_LOCUS19996</name>
</gene>
<comment type="caution">
    <text evidence="2">The sequence shown here is derived from an EMBL/GenBank/DDBJ whole genome shotgun (WGS) entry which is preliminary data.</text>
</comment>
<reference evidence="2" key="1">
    <citation type="submission" date="2023-03" db="EMBL/GenBank/DDBJ databases">
        <authorList>
            <person name="Steffen K."/>
            <person name="Cardenas P."/>
        </authorList>
    </citation>
    <scope>NUCLEOTIDE SEQUENCE</scope>
</reference>
<keyword evidence="1" id="KW-0472">Membrane</keyword>